<reference evidence="3" key="1">
    <citation type="journal article" date="2019" name="Int. J. Syst. Evol. Microbiol.">
        <title>The Global Catalogue of Microorganisms (GCM) 10K type strain sequencing project: providing services to taxonomists for standard genome sequencing and annotation.</title>
        <authorList>
            <consortium name="The Broad Institute Genomics Platform"/>
            <consortium name="The Broad Institute Genome Sequencing Center for Infectious Disease"/>
            <person name="Wu L."/>
            <person name="Ma J."/>
        </authorList>
    </citation>
    <scope>NUCLEOTIDE SEQUENCE [LARGE SCALE GENOMIC DNA]</scope>
    <source>
        <strain evidence="3">JCM 31404</strain>
    </source>
</reference>
<evidence type="ECO:0000259" key="1">
    <source>
        <dbReference type="Pfam" id="PF04167"/>
    </source>
</evidence>
<proteinExistence type="predicted"/>
<comment type="caution">
    <text evidence="2">The sequence shown here is derived from an EMBL/GenBank/DDBJ whole genome shotgun (WGS) entry which is preliminary data.</text>
</comment>
<accession>A0ABQ2RL24</accession>
<dbReference type="EMBL" id="BMQM01000002">
    <property type="protein sequence ID" value="GGR45971.1"/>
    <property type="molecule type" value="Genomic_DNA"/>
</dbReference>
<name>A0ABQ2RL24_9DEIO</name>
<dbReference type="Pfam" id="PF04167">
    <property type="entry name" value="DUF402"/>
    <property type="match status" value="1"/>
</dbReference>
<protein>
    <recommendedName>
        <fullName evidence="1">DUF402 domain-containing protein</fullName>
    </recommendedName>
</protein>
<dbReference type="Gene3D" id="2.40.380.10">
    <property type="entry name" value="FomD-like"/>
    <property type="match status" value="1"/>
</dbReference>
<dbReference type="SUPFAM" id="SSF159234">
    <property type="entry name" value="FomD-like"/>
    <property type="match status" value="1"/>
</dbReference>
<feature type="domain" description="DUF402" evidence="1">
    <location>
        <begin position="85"/>
        <end position="179"/>
    </location>
</feature>
<dbReference type="PANTHER" id="PTHR41271">
    <property type="entry name" value="DUF402 DOMAIN-CONTAINING PROTEIN"/>
    <property type="match status" value="1"/>
</dbReference>
<dbReference type="InterPro" id="IPR035930">
    <property type="entry name" value="FomD-like_sf"/>
</dbReference>
<evidence type="ECO:0000313" key="3">
    <source>
        <dbReference type="Proteomes" id="UP000634308"/>
    </source>
</evidence>
<evidence type="ECO:0000313" key="2">
    <source>
        <dbReference type="EMBL" id="GGR45971.1"/>
    </source>
</evidence>
<sequence length="200" mass="21378">MTAVPATPAERSASPLLYAAWVKRKDGRYLQFFPGVQGTQRVVTLPEGWLVDVTFTHVPQPHAVTVHGVTVPTLAVGARWLTLVPTQGHATLLVILHGETPVFAYADVCAATGIGEDGMPWLDDLYLDVQATLNADWTPGVPEIIDADELDTALHRGEITPEQHALAWVTAREVAAQLTCHANPLLHAVRAFVLGGGASG</sequence>
<gene>
    <name evidence="2" type="ORF">GCM10008959_03720</name>
</gene>
<dbReference type="Proteomes" id="UP000634308">
    <property type="component" value="Unassembled WGS sequence"/>
</dbReference>
<dbReference type="PANTHER" id="PTHR41271:SF1">
    <property type="entry name" value="DUF402 DOMAIN-CONTAINING PROTEIN"/>
    <property type="match status" value="1"/>
</dbReference>
<dbReference type="InterPro" id="IPR007295">
    <property type="entry name" value="DUF402"/>
</dbReference>
<organism evidence="2 3">
    <name type="scientific">Deinococcus seoulensis</name>
    <dbReference type="NCBI Taxonomy" id="1837379"/>
    <lineage>
        <taxon>Bacteria</taxon>
        <taxon>Thermotogati</taxon>
        <taxon>Deinococcota</taxon>
        <taxon>Deinococci</taxon>
        <taxon>Deinococcales</taxon>
        <taxon>Deinococcaceae</taxon>
        <taxon>Deinococcus</taxon>
    </lineage>
</organism>
<keyword evidence="3" id="KW-1185">Reference proteome</keyword>